<sequence>MNEACAAPCSAAPCGGAVEGPSPAATADTAVPNESGRAAAAGAAADGGADERPCEGACDPTVPPAPPRPHGRCLPYIPYIRRACLYTKIPGYEPTQITPGFEQRLAMLVAAVGGGGDSRRLGSVYVRAGCVELIMEEEEWGTGAELGIEESEAEGDAEAARTSAGEGATSASSLVGAAGAAAAQSDAAGGGREGHGAATAPAHPPGTISGFRGHSHVPSSHSSSLSSMDLAAIIQALQLRDEQDLVSEEEADVAAAERLEEGGRGEGRRGGAALDAPATAAGDSSKPLYAAALGEVESRRAADRYGTVGIRDGTSMPWAARGRRPVAWRGVTRPSV</sequence>
<accession>A0A9W6BP71</accession>
<organism evidence="2 3">
    <name type="scientific">Pleodorina starrii</name>
    <dbReference type="NCBI Taxonomy" id="330485"/>
    <lineage>
        <taxon>Eukaryota</taxon>
        <taxon>Viridiplantae</taxon>
        <taxon>Chlorophyta</taxon>
        <taxon>core chlorophytes</taxon>
        <taxon>Chlorophyceae</taxon>
        <taxon>CS clade</taxon>
        <taxon>Chlamydomonadales</taxon>
        <taxon>Volvocaceae</taxon>
        <taxon>Pleodorina</taxon>
    </lineage>
</organism>
<keyword evidence="3" id="KW-1185">Reference proteome</keyword>
<protein>
    <submittedName>
        <fullName evidence="2">Uncharacterized protein</fullName>
    </submittedName>
</protein>
<dbReference type="EMBL" id="BRXU01000013">
    <property type="protein sequence ID" value="GLC55727.1"/>
    <property type="molecule type" value="Genomic_DNA"/>
</dbReference>
<name>A0A9W6BP71_9CHLO</name>
<feature type="region of interest" description="Disordered" evidence="1">
    <location>
        <begin position="185"/>
        <end position="223"/>
    </location>
</feature>
<evidence type="ECO:0000256" key="1">
    <source>
        <dbReference type="SAM" id="MobiDB-lite"/>
    </source>
</evidence>
<feature type="compositionally biased region" description="Low complexity" evidence="1">
    <location>
        <begin position="271"/>
        <end position="282"/>
    </location>
</feature>
<evidence type="ECO:0000313" key="3">
    <source>
        <dbReference type="Proteomes" id="UP001165080"/>
    </source>
</evidence>
<feature type="compositionally biased region" description="Basic and acidic residues" evidence="1">
    <location>
        <begin position="257"/>
        <end position="269"/>
    </location>
</feature>
<comment type="caution">
    <text evidence="2">The sequence shown here is derived from an EMBL/GenBank/DDBJ whole genome shotgun (WGS) entry which is preliminary data.</text>
</comment>
<reference evidence="2 3" key="1">
    <citation type="journal article" date="2023" name="Commun. Biol.">
        <title>Reorganization of the ancestral sex-determining regions during the evolution of trioecy in Pleodorina starrii.</title>
        <authorList>
            <person name="Takahashi K."/>
            <person name="Suzuki S."/>
            <person name="Kawai-Toyooka H."/>
            <person name="Yamamoto K."/>
            <person name="Hamaji T."/>
            <person name="Ootsuki R."/>
            <person name="Yamaguchi H."/>
            <person name="Kawachi M."/>
            <person name="Higashiyama T."/>
            <person name="Nozaki H."/>
        </authorList>
    </citation>
    <scope>NUCLEOTIDE SEQUENCE [LARGE SCALE GENOMIC DNA]</scope>
    <source>
        <strain evidence="2 3">NIES-4479</strain>
    </source>
</reference>
<dbReference type="AlphaFoldDB" id="A0A9W6BP71"/>
<feature type="compositionally biased region" description="Low complexity" evidence="1">
    <location>
        <begin position="196"/>
        <end position="207"/>
    </location>
</feature>
<feature type="region of interest" description="Disordered" evidence="1">
    <location>
        <begin position="36"/>
        <end position="55"/>
    </location>
</feature>
<gene>
    <name evidence="2" type="primary">PLESTBF000500</name>
    <name evidence="2" type="ORF">PLESTB_001019300</name>
</gene>
<feature type="region of interest" description="Disordered" evidence="1">
    <location>
        <begin position="257"/>
        <end position="283"/>
    </location>
</feature>
<feature type="compositionally biased region" description="Low complexity" evidence="1">
    <location>
        <begin position="38"/>
        <end position="47"/>
    </location>
</feature>
<dbReference type="Proteomes" id="UP001165080">
    <property type="component" value="Unassembled WGS sequence"/>
</dbReference>
<evidence type="ECO:0000313" key="2">
    <source>
        <dbReference type="EMBL" id="GLC55727.1"/>
    </source>
</evidence>
<proteinExistence type="predicted"/>